<dbReference type="EMBL" id="JBFOLK010000004">
    <property type="protein sequence ID" value="KAL2517961.1"/>
    <property type="molecule type" value="Genomic_DNA"/>
</dbReference>
<organism evidence="2 3">
    <name type="scientific">Abeliophyllum distichum</name>
    <dbReference type="NCBI Taxonomy" id="126358"/>
    <lineage>
        <taxon>Eukaryota</taxon>
        <taxon>Viridiplantae</taxon>
        <taxon>Streptophyta</taxon>
        <taxon>Embryophyta</taxon>
        <taxon>Tracheophyta</taxon>
        <taxon>Spermatophyta</taxon>
        <taxon>Magnoliopsida</taxon>
        <taxon>eudicotyledons</taxon>
        <taxon>Gunneridae</taxon>
        <taxon>Pentapetalae</taxon>
        <taxon>asterids</taxon>
        <taxon>lamiids</taxon>
        <taxon>Lamiales</taxon>
        <taxon>Oleaceae</taxon>
        <taxon>Forsythieae</taxon>
        <taxon>Abeliophyllum</taxon>
    </lineage>
</organism>
<name>A0ABD1TZ17_9LAMI</name>
<gene>
    <name evidence="1" type="ORF">Adt_14203</name>
    <name evidence="2" type="ORF">Adt_14208</name>
</gene>
<dbReference type="Proteomes" id="UP001604336">
    <property type="component" value="Unassembled WGS sequence"/>
</dbReference>
<sequence>MADYKVTFHLTPEYEGMAYYFRSKAITEVSDLVQSKIPKTNIEFFVELEIEDLDVESDSACYNFLETIKNMERSLAGVGTTTCLLEDESQAVLTEPQPTNVAPTPSNAKDMC</sequence>
<proteinExistence type="predicted"/>
<comment type="caution">
    <text evidence="2">The sequence shown here is derived from an EMBL/GenBank/DDBJ whole genome shotgun (WGS) entry which is preliminary data.</text>
</comment>
<reference evidence="3" key="1">
    <citation type="submission" date="2024-07" db="EMBL/GenBank/DDBJ databases">
        <title>Two chromosome-level genome assemblies of Korean endemic species Abeliophyllum distichum and Forsythia ovata (Oleaceae).</title>
        <authorList>
            <person name="Jang H."/>
        </authorList>
    </citation>
    <scope>NUCLEOTIDE SEQUENCE [LARGE SCALE GENOMIC DNA]</scope>
</reference>
<protein>
    <submittedName>
        <fullName evidence="2">Uncharacterized protein</fullName>
    </submittedName>
</protein>
<evidence type="ECO:0000313" key="3">
    <source>
        <dbReference type="Proteomes" id="UP001604336"/>
    </source>
</evidence>
<keyword evidence="3" id="KW-1185">Reference proteome</keyword>
<dbReference type="AlphaFoldDB" id="A0ABD1TZ17"/>
<reference evidence="2" key="2">
    <citation type="submission" date="2024-07" db="EMBL/GenBank/DDBJ databases">
        <title>Two chromosome-level genome assemblies of Korean endemic species Abeliophyllum distichum and Forsythia ovata (Oleaceae).</title>
        <authorList>
            <person name="Mun J.H."/>
        </authorList>
    </citation>
    <scope>NUCLEOTIDE SEQUENCE</scope>
    <source>
        <strain evidence="2">KNKB198505000391</strain>
        <tissue evidence="2">Leaf</tissue>
    </source>
</reference>
<accession>A0ABD1TZ17</accession>
<evidence type="ECO:0000313" key="1">
    <source>
        <dbReference type="EMBL" id="KAL2517956.1"/>
    </source>
</evidence>
<dbReference type="EMBL" id="JBFOLK010000004">
    <property type="protein sequence ID" value="KAL2517956.1"/>
    <property type="molecule type" value="Genomic_DNA"/>
</dbReference>
<evidence type="ECO:0000313" key="2">
    <source>
        <dbReference type="EMBL" id="KAL2517961.1"/>
    </source>
</evidence>